<dbReference type="EMBL" id="CM047908">
    <property type="protein sequence ID" value="KAJ0081245.1"/>
    <property type="molecule type" value="Genomic_DNA"/>
</dbReference>
<evidence type="ECO:0000313" key="1">
    <source>
        <dbReference type="EMBL" id="KAJ0081245.1"/>
    </source>
</evidence>
<protein>
    <submittedName>
        <fullName evidence="1">Uncharacterized protein</fullName>
    </submittedName>
</protein>
<accession>A0ACC1A188</accession>
<organism evidence="1 2">
    <name type="scientific">Pistacia atlantica</name>
    <dbReference type="NCBI Taxonomy" id="434234"/>
    <lineage>
        <taxon>Eukaryota</taxon>
        <taxon>Viridiplantae</taxon>
        <taxon>Streptophyta</taxon>
        <taxon>Embryophyta</taxon>
        <taxon>Tracheophyta</taxon>
        <taxon>Spermatophyta</taxon>
        <taxon>Magnoliopsida</taxon>
        <taxon>eudicotyledons</taxon>
        <taxon>Gunneridae</taxon>
        <taxon>Pentapetalae</taxon>
        <taxon>rosids</taxon>
        <taxon>malvids</taxon>
        <taxon>Sapindales</taxon>
        <taxon>Anacardiaceae</taxon>
        <taxon>Pistacia</taxon>
    </lineage>
</organism>
<sequence>MSKSKISHLVNSSNTISTSWLLVLVLTSSCFSTLSYGAEATNNYKLLNIGVIIDVDSHFGKEEKVAMELAAQSFNTTSQSYKLFLHFRNPGRDPLQTVSAAEKLIIEKEVAVIICMETWGQTALVAEIGNRAQVPIVSFAEPAITPPLTPTRWPFLVTMVNNRAEQIRCTAALVGSYNWRRVIVIYEDDSIGGDTGDLALLSEVLQNIGSEIEYRLVLAIIFSFV</sequence>
<dbReference type="Proteomes" id="UP001164250">
    <property type="component" value="Chromosome 12"/>
</dbReference>
<evidence type="ECO:0000313" key="2">
    <source>
        <dbReference type="Proteomes" id="UP001164250"/>
    </source>
</evidence>
<comment type="caution">
    <text evidence="1">The sequence shown here is derived from an EMBL/GenBank/DDBJ whole genome shotgun (WGS) entry which is preliminary data.</text>
</comment>
<reference evidence="2" key="1">
    <citation type="journal article" date="2023" name="G3 (Bethesda)">
        <title>Genome assembly and association tests identify interacting loci associated with vigor, precocity, and sex in interspecific pistachio rootstocks.</title>
        <authorList>
            <person name="Palmer W."/>
            <person name="Jacygrad E."/>
            <person name="Sagayaradj S."/>
            <person name="Cavanaugh K."/>
            <person name="Han R."/>
            <person name="Bertier L."/>
            <person name="Beede B."/>
            <person name="Kafkas S."/>
            <person name="Golino D."/>
            <person name="Preece J."/>
            <person name="Michelmore R."/>
        </authorList>
    </citation>
    <scope>NUCLEOTIDE SEQUENCE [LARGE SCALE GENOMIC DNA]</scope>
</reference>
<proteinExistence type="predicted"/>
<keyword evidence="2" id="KW-1185">Reference proteome</keyword>
<gene>
    <name evidence="1" type="ORF">Patl1_10593</name>
</gene>
<name>A0ACC1A188_9ROSI</name>